<dbReference type="FunFam" id="1.20.5.1160:FF:000023">
    <property type="entry name" value="Intermediate filament protein ifa-1"/>
    <property type="match status" value="1"/>
</dbReference>
<feature type="coiled-coil region" evidence="7">
    <location>
        <begin position="110"/>
        <end position="292"/>
    </location>
</feature>
<feature type="compositionally biased region" description="Basic and acidic residues" evidence="8">
    <location>
        <begin position="1"/>
        <end position="13"/>
    </location>
</feature>
<dbReference type="FunFam" id="1.20.5.500:FF:000001">
    <property type="entry name" value="Type II keratin 23"/>
    <property type="match status" value="1"/>
</dbReference>
<keyword evidence="4 5" id="KW-0175">Coiled coil</keyword>
<name>A0A9P1IZS8_9PELO</name>
<evidence type="ECO:0000259" key="9">
    <source>
        <dbReference type="PROSITE" id="PS51841"/>
    </source>
</evidence>
<dbReference type="SUPFAM" id="SSF64593">
    <property type="entry name" value="Intermediate filament protein, coiled coil region"/>
    <property type="match status" value="2"/>
</dbReference>
<dbReference type="AlphaFoldDB" id="A0A9P1IZS8"/>
<dbReference type="GO" id="GO:0007097">
    <property type="term" value="P:nuclear migration"/>
    <property type="evidence" value="ECO:0007669"/>
    <property type="project" value="TreeGrafter"/>
</dbReference>
<reference evidence="11" key="1">
    <citation type="submission" date="2022-11" db="EMBL/GenBank/DDBJ databases">
        <authorList>
            <person name="Kikuchi T."/>
        </authorList>
    </citation>
    <scope>NUCLEOTIDE SEQUENCE</scope>
    <source>
        <strain evidence="11">PS1010</strain>
    </source>
</reference>
<evidence type="ECO:0000259" key="10">
    <source>
        <dbReference type="PROSITE" id="PS51842"/>
    </source>
</evidence>
<dbReference type="Pfam" id="PF00932">
    <property type="entry name" value="LTD"/>
    <property type="match status" value="1"/>
</dbReference>
<evidence type="ECO:0000256" key="8">
    <source>
        <dbReference type="SAM" id="MobiDB-lite"/>
    </source>
</evidence>
<sequence length="625" mass="71663">MQRQPEKPKRVRADSSMSRASPSTQRLEAAKARVGSRSKSVAAEEVKEKMSESEYKSSITMRPTFNRTLHSQSTTTYGSTISTGTSRTIKFSEMGGSGLTSASPFGGHAASAIRESRAREKKEMSELNDRLASYIEKVRFLEAQNRKMEKDLDLLRGKWGHDSTSVKVMFESELKSAKELINDSEKERGDLEDQIRKLTAELNNYRNKLHEAERGHDLTKKELDDVLIKLGALESEIELLKRRLSLIEDSVSHLKRENHRMISELQHARNAVEQETLNRIDYQNQVQTLLEECDFIKRVHDSEIHDLLAMASRDTTIENREYFKNELSSAIRDIRSEYDQVSNVHRTDIESWYKLKVQEIHTQASRNTLEQNYAKEEVKRLRTTLGEMRGKMADLEGRNLLLEKQVEDLNYQSEEDMRTYEMSLNDKDSNINKMRDESKILMVELQMLIDTKQTLDAEIAIYRKMLEGEENRAGLRQLVEQVVKTTSLSQSKEHESLRVLKGETTSHSSYSRSAKGNVSIQEVSPDGKFIIIENISRKDEAIGDWKLRRKIAGKREIVFTFPRDFVLRPQKTVKIFARGQGINSPPDSLVYDGEDSFGTGSDVQTTLYNKDGEERASHSQRASHA</sequence>
<dbReference type="EMBL" id="CANHGI010000006">
    <property type="protein sequence ID" value="CAI5455449.1"/>
    <property type="molecule type" value="Genomic_DNA"/>
</dbReference>
<dbReference type="OrthoDB" id="2441647at2759"/>
<feature type="domain" description="LTD" evidence="9">
    <location>
        <begin position="506"/>
        <end position="622"/>
    </location>
</feature>
<dbReference type="PROSITE" id="PS00226">
    <property type="entry name" value="IF_ROD_1"/>
    <property type="match status" value="1"/>
</dbReference>
<feature type="compositionally biased region" description="Polar residues" evidence="8">
    <location>
        <begin position="598"/>
        <end position="608"/>
    </location>
</feature>
<dbReference type="GO" id="GO:0031507">
    <property type="term" value="P:heterochromatin formation"/>
    <property type="evidence" value="ECO:0007669"/>
    <property type="project" value="TreeGrafter"/>
</dbReference>
<dbReference type="InterPro" id="IPR036415">
    <property type="entry name" value="Lamin_tail_dom_sf"/>
</dbReference>
<dbReference type="GO" id="GO:0005200">
    <property type="term" value="F:structural constituent of cytoskeleton"/>
    <property type="evidence" value="ECO:0007669"/>
    <property type="project" value="TreeGrafter"/>
</dbReference>
<keyword evidence="2" id="KW-0963">Cytoplasm</keyword>
<keyword evidence="12" id="KW-1185">Reference proteome</keyword>
<feature type="compositionally biased region" description="Polar residues" evidence="8">
    <location>
        <begin position="503"/>
        <end position="513"/>
    </location>
</feature>
<evidence type="ECO:0000256" key="6">
    <source>
        <dbReference type="RuleBase" id="RU000685"/>
    </source>
</evidence>
<dbReference type="Gene3D" id="2.60.40.1260">
    <property type="entry name" value="Lamin Tail domain"/>
    <property type="match status" value="1"/>
</dbReference>
<dbReference type="GO" id="GO:0090435">
    <property type="term" value="P:protein localization to nuclear envelope"/>
    <property type="evidence" value="ECO:0007669"/>
    <property type="project" value="TreeGrafter"/>
</dbReference>
<evidence type="ECO:0000313" key="11">
    <source>
        <dbReference type="EMBL" id="CAI5455449.1"/>
    </source>
</evidence>
<evidence type="ECO:0000256" key="7">
    <source>
        <dbReference type="SAM" id="Coils"/>
    </source>
</evidence>
<dbReference type="GO" id="GO:0006998">
    <property type="term" value="P:nuclear envelope organization"/>
    <property type="evidence" value="ECO:0007669"/>
    <property type="project" value="TreeGrafter"/>
</dbReference>
<dbReference type="Gene3D" id="1.20.5.500">
    <property type="entry name" value="Single helix bin"/>
    <property type="match status" value="1"/>
</dbReference>
<dbReference type="FunFam" id="1.20.5.170:FF:000058">
    <property type="entry name" value="Intermediate filament protein B"/>
    <property type="match status" value="1"/>
</dbReference>
<dbReference type="PROSITE" id="PS51842">
    <property type="entry name" value="IF_ROD_2"/>
    <property type="match status" value="1"/>
</dbReference>
<feature type="region of interest" description="Disordered" evidence="8">
    <location>
        <begin position="586"/>
        <end position="625"/>
    </location>
</feature>
<keyword evidence="3 5" id="KW-0403">Intermediate filament</keyword>
<accession>A0A9P1IZS8</accession>
<protein>
    <submittedName>
        <fullName evidence="11">Uncharacterized protein</fullName>
    </submittedName>
</protein>
<evidence type="ECO:0000256" key="1">
    <source>
        <dbReference type="ARBA" id="ARBA00004496"/>
    </source>
</evidence>
<evidence type="ECO:0000256" key="3">
    <source>
        <dbReference type="ARBA" id="ARBA00022754"/>
    </source>
</evidence>
<feature type="domain" description="IF rod" evidence="10">
    <location>
        <begin position="120"/>
        <end position="473"/>
    </location>
</feature>
<gene>
    <name evidence="11" type="ORF">CAMP_LOCUS18086</name>
</gene>
<dbReference type="InterPro" id="IPR001322">
    <property type="entry name" value="Lamin_tail_dom"/>
</dbReference>
<evidence type="ECO:0000256" key="4">
    <source>
        <dbReference type="ARBA" id="ARBA00023054"/>
    </source>
</evidence>
<dbReference type="PIRSF" id="PIRSF005546">
    <property type="entry name" value="Intermed_filamnt_Ifb-2"/>
    <property type="match status" value="1"/>
</dbReference>
<dbReference type="SMART" id="SM01391">
    <property type="entry name" value="Filament"/>
    <property type="match status" value="1"/>
</dbReference>
<dbReference type="Gene3D" id="1.20.5.1160">
    <property type="entry name" value="Vasodilator-stimulated phosphoprotein"/>
    <property type="match status" value="2"/>
</dbReference>
<dbReference type="InterPro" id="IPR018039">
    <property type="entry name" value="IF_conserved"/>
</dbReference>
<dbReference type="Gene3D" id="1.20.5.170">
    <property type="match status" value="1"/>
</dbReference>
<feature type="compositionally biased region" description="Polar residues" evidence="8">
    <location>
        <begin position="15"/>
        <end position="26"/>
    </location>
</feature>
<evidence type="ECO:0000256" key="5">
    <source>
        <dbReference type="PIRNR" id="PIRNR005546"/>
    </source>
</evidence>
<dbReference type="SUPFAM" id="SSF74853">
    <property type="entry name" value="Lamin A/C globular tail domain"/>
    <property type="match status" value="1"/>
</dbReference>
<comment type="subcellular location">
    <subcellularLocation>
        <location evidence="1">Cytoplasm</location>
    </subcellularLocation>
</comment>
<dbReference type="GO" id="GO:0005652">
    <property type="term" value="C:nuclear lamina"/>
    <property type="evidence" value="ECO:0007669"/>
    <property type="project" value="TreeGrafter"/>
</dbReference>
<comment type="similarity">
    <text evidence="5 6">Belongs to the intermediate filament family.</text>
</comment>
<dbReference type="GO" id="GO:0005882">
    <property type="term" value="C:intermediate filament"/>
    <property type="evidence" value="ECO:0007669"/>
    <property type="project" value="UniProtKB-UniRule"/>
</dbReference>
<dbReference type="PANTHER" id="PTHR45721">
    <property type="entry name" value="LAMIN DM0-RELATED"/>
    <property type="match status" value="1"/>
</dbReference>
<dbReference type="InterPro" id="IPR016451">
    <property type="entry name" value="Intermed_filament_ifa/ifb"/>
</dbReference>
<feature type="coiled-coil region" evidence="7">
    <location>
        <begin position="378"/>
        <end position="412"/>
    </location>
</feature>
<feature type="region of interest" description="Disordered" evidence="8">
    <location>
        <begin position="1"/>
        <end position="45"/>
    </location>
</feature>
<dbReference type="FunFam" id="2.60.40.1260:FF:000003">
    <property type="entry name" value="Intermediate filament protein A"/>
    <property type="match status" value="1"/>
</dbReference>
<proteinExistence type="inferred from homology"/>
<dbReference type="Pfam" id="PF00038">
    <property type="entry name" value="Filament"/>
    <property type="match status" value="1"/>
</dbReference>
<dbReference type="GO" id="GO:0051664">
    <property type="term" value="P:nuclear pore localization"/>
    <property type="evidence" value="ECO:0007669"/>
    <property type="project" value="TreeGrafter"/>
</dbReference>
<dbReference type="GO" id="GO:0005737">
    <property type="term" value="C:cytoplasm"/>
    <property type="evidence" value="ECO:0007669"/>
    <property type="project" value="UniProtKB-SubCell"/>
</dbReference>
<dbReference type="SUPFAM" id="SSF57997">
    <property type="entry name" value="Tropomyosin"/>
    <property type="match status" value="1"/>
</dbReference>
<dbReference type="PANTHER" id="PTHR45721:SF8">
    <property type="entry name" value="INTERMEDIATE FILAMENT PROTEIN IFA-4"/>
    <property type="match status" value="1"/>
</dbReference>
<dbReference type="Proteomes" id="UP001152747">
    <property type="component" value="Unassembled WGS sequence"/>
</dbReference>
<feature type="region of interest" description="Disordered" evidence="8">
    <location>
        <begin position="494"/>
        <end position="513"/>
    </location>
</feature>
<dbReference type="PROSITE" id="PS51841">
    <property type="entry name" value="LTD"/>
    <property type="match status" value="1"/>
</dbReference>
<comment type="caution">
    <text evidence="11">The sequence shown here is derived from an EMBL/GenBank/DDBJ whole genome shotgun (WGS) entry which is preliminary data.</text>
</comment>
<dbReference type="InterPro" id="IPR039008">
    <property type="entry name" value="IF_rod_dom"/>
</dbReference>
<evidence type="ECO:0000256" key="2">
    <source>
        <dbReference type="ARBA" id="ARBA00022490"/>
    </source>
</evidence>
<dbReference type="FunFam" id="1.20.5.1160:FF:000016">
    <property type="entry name" value="Intermediate filament protein A"/>
    <property type="match status" value="1"/>
</dbReference>
<organism evidence="11 12">
    <name type="scientific">Caenorhabditis angaria</name>
    <dbReference type="NCBI Taxonomy" id="860376"/>
    <lineage>
        <taxon>Eukaryota</taxon>
        <taxon>Metazoa</taxon>
        <taxon>Ecdysozoa</taxon>
        <taxon>Nematoda</taxon>
        <taxon>Chromadorea</taxon>
        <taxon>Rhabditida</taxon>
        <taxon>Rhabditina</taxon>
        <taxon>Rhabditomorpha</taxon>
        <taxon>Rhabditoidea</taxon>
        <taxon>Rhabditidae</taxon>
        <taxon>Peloderinae</taxon>
        <taxon>Caenorhabditis</taxon>
    </lineage>
</organism>
<evidence type="ECO:0000313" key="12">
    <source>
        <dbReference type="Proteomes" id="UP001152747"/>
    </source>
</evidence>